<dbReference type="Proteomes" id="UP001501475">
    <property type="component" value="Unassembled WGS sequence"/>
</dbReference>
<comment type="caution">
    <text evidence="1">The sequence shown here is derived from an EMBL/GenBank/DDBJ whole genome shotgun (WGS) entry which is preliminary data.</text>
</comment>
<dbReference type="PANTHER" id="PTHR43384:SF11">
    <property type="entry name" value="SEPTUM SITE DETERMINING PROTEIN"/>
    <property type="match status" value="1"/>
</dbReference>
<dbReference type="Gene3D" id="3.40.50.300">
    <property type="entry name" value="P-loop containing nucleotide triphosphate hydrolases"/>
    <property type="match status" value="1"/>
</dbReference>
<sequence>MTILGVAGASGGVGTSTLSVALGVVAARRGLASCAVDGDFAGGGLQVTAGVEHLPGHRWGHLNEVEGRVDGARLLERLPAAGDGCPVLSAGRMSHVLDALVPERIPEPVVRDVLAGLDDACDLVVVDWGRSAPAPGAVGLLVVGLSARGLADAEAWLGTHGSDNLAGIIARAPKVDDRLAVATGERLGLPLLGVLEDDRSVRAAERRGTAPGSVRRGPLRRLAERLVTVAATTEPSRHTARAGRGRALR</sequence>
<dbReference type="InterPro" id="IPR050625">
    <property type="entry name" value="ParA/MinD_ATPase"/>
</dbReference>
<proteinExistence type="predicted"/>
<evidence type="ECO:0000313" key="1">
    <source>
        <dbReference type="EMBL" id="GAA1760691.1"/>
    </source>
</evidence>
<organism evidence="1 2">
    <name type="scientific">Nostocoides vanveenii</name>
    <dbReference type="NCBI Taxonomy" id="330835"/>
    <lineage>
        <taxon>Bacteria</taxon>
        <taxon>Bacillati</taxon>
        <taxon>Actinomycetota</taxon>
        <taxon>Actinomycetes</taxon>
        <taxon>Micrococcales</taxon>
        <taxon>Intrasporangiaceae</taxon>
        <taxon>Nostocoides</taxon>
    </lineage>
</organism>
<dbReference type="PANTHER" id="PTHR43384">
    <property type="entry name" value="SEPTUM SITE-DETERMINING PROTEIN MIND HOMOLOG, CHLOROPLASTIC-RELATED"/>
    <property type="match status" value="1"/>
</dbReference>
<dbReference type="RefSeq" id="WP_344065645.1">
    <property type="nucleotide sequence ID" value="NZ_BAAAPN010000047.1"/>
</dbReference>
<gene>
    <name evidence="1" type="ORF">GCM10009810_20310</name>
</gene>
<reference evidence="2" key="1">
    <citation type="journal article" date="2019" name="Int. J. Syst. Evol. Microbiol.">
        <title>The Global Catalogue of Microorganisms (GCM) 10K type strain sequencing project: providing services to taxonomists for standard genome sequencing and annotation.</title>
        <authorList>
            <consortium name="The Broad Institute Genomics Platform"/>
            <consortium name="The Broad Institute Genome Sequencing Center for Infectious Disease"/>
            <person name="Wu L."/>
            <person name="Ma J."/>
        </authorList>
    </citation>
    <scope>NUCLEOTIDE SEQUENCE [LARGE SCALE GENOMIC DNA]</scope>
    <source>
        <strain evidence="2">JCM 15591</strain>
    </source>
</reference>
<keyword evidence="2" id="KW-1185">Reference proteome</keyword>
<evidence type="ECO:0000313" key="2">
    <source>
        <dbReference type="Proteomes" id="UP001501475"/>
    </source>
</evidence>
<protein>
    <recommendedName>
        <fullName evidence="3">Septum formation initiator</fullName>
    </recommendedName>
</protein>
<dbReference type="EMBL" id="BAAAPN010000047">
    <property type="protein sequence ID" value="GAA1760691.1"/>
    <property type="molecule type" value="Genomic_DNA"/>
</dbReference>
<name>A0ABP4WUN3_9MICO</name>
<dbReference type="InterPro" id="IPR027417">
    <property type="entry name" value="P-loop_NTPase"/>
</dbReference>
<evidence type="ECO:0008006" key="3">
    <source>
        <dbReference type="Google" id="ProtNLM"/>
    </source>
</evidence>
<accession>A0ABP4WUN3</accession>
<dbReference type="SUPFAM" id="SSF52540">
    <property type="entry name" value="P-loop containing nucleoside triphosphate hydrolases"/>
    <property type="match status" value="1"/>
</dbReference>